<keyword evidence="3" id="KW-1185">Reference proteome</keyword>
<dbReference type="InterPro" id="IPR032675">
    <property type="entry name" value="LRR_dom_sf"/>
</dbReference>
<evidence type="ECO:0000313" key="2">
    <source>
        <dbReference type="EMBL" id="KAB1224513.1"/>
    </source>
</evidence>
<dbReference type="GO" id="GO:0031146">
    <property type="term" value="P:SCF-dependent proteasomal ubiquitin-dependent protein catabolic process"/>
    <property type="evidence" value="ECO:0007669"/>
    <property type="project" value="TreeGrafter"/>
</dbReference>
<dbReference type="EMBL" id="RXIC02000020">
    <property type="protein sequence ID" value="KAB1224513.1"/>
    <property type="molecule type" value="Genomic_DNA"/>
</dbReference>
<dbReference type="Proteomes" id="UP000516437">
    <property type="component" value="Chromosome 2"/>
</dbReference>
<evidence type="ECO:0000259" key="1">
    <source>
        <dbReference type="Pfam" id="PF25372"/>
    </source>
</evidence>
<dbReference type="FunFam" id="3.80.10.10:FF:000276">
    <property type="entry name" value="F-box/LRR-repeat protein 3"/>
    <property type="match status" value="1"/>
</dbReference>
<gene>
    <name evidence="2" type="ORF">CJ030_MR2G016402</name>
</gene>
<comment type="caution">
    <text evidence="2">The sequence shown here is derived from an EMBL/GenBank/DDBJ whole genome shotgun (WGS) entry which is preliminary data.</text>
</comment>
<sequence length="669" mass="72943">MKKLRLCQGLNIGDGFSQFDLLSEEILFLILDFLGTNPLDKKSFSLVCKSFHAIEARHRRTLKPLRSEHLPRILARYPNVTHMDLSLCPRVTDSALGVIAGACGSTLRSADLSRSKFFTGAGLLSLAVRCENLVELDLSNATELRDGAAAAVAEAKNLERLWMGRCKLVTDMGVGCIAVGCRKLRLLSLKWCVGVGDLGVGLVAVKCKDIRTLDLSYLPITDKCLPSILNLQYLEDLVLEGCFGIDDNCLAVLKHGCKSLKKLDMSSCQQITHVGLSSVFSRTRCLEQVTFAYGSSVTLDLADSLNKLSKLQAIGLDGCPVTCGGLRAIGDWCVSLRGLSLSKCFGVTDEGLSYLVRKQKDLRKLDITCCRNITDVSISHITSSCMALSSLRMESCTLVPREAFILIGRCHSLEELDLTDNEIDDEGLKSISTCYKLSSLKLGLCLNITDEGLARVGMCCIGLKELDLYRCPGITDAGLLAIGRGCPGLEMINISYCEEVTDNSFMSFSKCSKLSTIESRGCPLITYFGLAAIAAGCKQLTKLDIKKCYKIDDSAMISLAHSSQNLKMINLSYSSVTDVGLVSLASISCLQSLTILHLKGLTPSGLAAALLACGGLTKVKLHASFKSSLPRPLFQHLEARGCVFQWRDKEFQAELDPKCWKLRLEDMVR</sequence>
<organism evidence="2 3">
    <name type="scientific">Morella rubra</name>
    <name type="common">Chinese bayberry</name>
    <dbReference type="NCBI Taxonomy" id="262757"/>
    <lineage>
        <taxon>Eukaryota</taxon>
        <taxon>Viridiplantae</taxon>
        <taxon>Streptophyta</taxon>
        <taxon>Embryophyta</taxon>
        <taxon>Tracheophyta</taxon>
        <taxon>Spermatophyta</taxon>
        <taxon>Magnoliopsida</taxon>
        <taxon>eudicotyledons</taxon>
        <taxon>Gunneridae</taxon>
        <taxon>Pentapetalae</taxon>
        <taxon>rosids</taxon>
        <taxon>fabids</taxon>
        <taxon>Fagales</taxon>
        <taxon>Myricaceae</taxon>
        <taxon>Morella</taxon>
    </lineage>
</organism>
<dbReference type="SMART" id="SM00367">
    <property type="entry name" value="LRR_CC"/>
    <property type="match status" value="16"/>
</dbReference>
<dbReference type="OrthoDB" id="550575at2759"/>
<dbReference type="PANTHER" id="PTHR13318">
    <property type="entry name" value="PARTNER OF PAIRED, ISOFORM B-RELATED"/>
    <property type="match status" value="1"/>
</dbReference>
<feature type="domain" description="F-box/LRR-repeat protein 15-like leucin rich repeat" evidence="1">
    <location>
        <begin position="333"/>
        <end position="480"/>
    </location>
</feature>
<dbReference type="InterPro" id="IPR057207">
    <property type="entry name" value="FBXL15_LRR"/>
</dbReference>
<dbReference type="GO" id="GO:0019005">
    <property type="term" value="C:SCF ubiquitin ligase complex"/>
    <property type="evidence" value="ECO:0007669"/>
    <property type="project" value="TreeGrafter"/>
</dbReference>
<dbReference type="AlphaFoldDB" id="A0A6A1WI47"/>
<dbReference type="Gene3D" id="3.80.10.10">
    <property type="entry name" value="Ribonuclease Inhibitor"/>
    <property type="match status" value="3"/>
</dbReference>
<proteinExistence type="predicted"/>
<protein>
    <submittedName>
        <fullName evidence="2">F-box/LRR-repeat protein 3</fullName>
    </submittedName>
</protein>
<dbReference type="SUPFAM" id="SSF81383">
    <property type="entry name" value="F-box domain"/>
    <property type="match status" value="1"/>
</dbReference>
<reference evidence="2 3" key="1">
    <citation type="journal article" date="2019" name="Plant Biotechnol. J.">
        <title>The red bayberry genome and genetic basis of sex determination.</title>
        <authorList>
            <person name="Jia H.M."/>
            <person name="Jia H.J."/>
            <person name="Cai Q.L."/>
            <person name="Wang Y."/>
            <person name="Zhao H.B."/>
            <person name="Yang W.F."/>
            <person name="Wang G.Y."/>
            <person name="Li Y.H."/>
            <person name="Zhan D.L."/>
            <person name="Shen Y.T."/>
            <person name="Niu Q.F."/>
            <person name="Chang L."/>
            <person name="Qiu J."/>
            <person name="Zhao L."/>
            <person name="Xie H.B."/>
            <person name="Fu W.Y."/>
            <person name="Jin J."/>
            <person name="Li X.W."/>
            <person name="Jiao Y."/>
            <person name="Zhou C.C."/>
            <person name="Tu T."/>
            <person name="Chai C.Y."/>
            <person name="Gao J.L."/>
            <person name="Fan L.J."/>
            <person name="van de Weg E."/>
            <person name="Wang J.Y."/>
            <person name="Gao Z.S."/>
        </authorList>
    </citation>
    <scope>NUCLEOTIDE SEQUENCE [LARGE SCALE GENOMIC DNA]</scope>
    <source>
        <tissue evidence="2">Leaves</tissue>
    </source>
</reference>
<dbReference type="FunFam" id="3.80.10.10:FF:001072">
    <property type="entry name" value="F-box/LRR-repeat protein 3"/>
    <property type="match status" value="1"/>
</dbReference>
<dbReference type="SUPFAM" id="SSF52047">
    <property type="entry name" value="RNI-like"/>
    <property type="match status" value="3"/>
</dbReference>
<evidence type="ECO:0000313" key="3">
    <source>
        <dbReference type="Proteomes" id="UP000516437"/>
    </source>
</evidence>
<feature type="domain" description="F-box/LRR-repeat protein 15-like leucin rich repeat" evidence="1">
    <location>
        <begin position="112"/>
        <end position="271"/>
    </location>
</feature>
<dbReference type="Pfam" id="PF25372">
    <property type="entry name" value="DUF7885"/>
    <property type="match status" value="2"/>
</dbReference>
<dbReference type="InterPro" id="IPR006553">
    <property type="entry name" value="Leu-rich_rpt_Cys-con_subtyp"/>
</dbReference>
<dbReference type="InterPro" id="IPR036047">
    <property type="entry name" value="F-box-like_dom_sf"/>
</dbReference>
<dbReference type="PANTHER" id="PTHR13318:SF105">
    <property type="entry name" value="F-BOX_LRR-REPEAT PROTEIN 3"/>
    <property type="match status" value="1"/>
</dbReference>
<accession>A0A6A1WI47</accession>
<dbReference type="CDD" id="cd22159">
    <property type="entry name" value="F-box_AtTIR1-like"/>
    <property type="match status" value="1"/>
</dbReference>
<name>A0A6A1WI47_9ROSI</name>